<feature type="non-terminal residue" evidence="1">
    <location>
        <position position="26"/>
    </location>
</feature>
<evidence type="ECO:0000313" key="1">
    <source>
        <dbReference type="EMBL" id="CAG9828681.1"/>
    </source>
</evidence>
<name>A0A9N9X855_DIABA</name>
<gene>
    <name evidence="1" type="ORF">DIABBA_LOCUS2582</name>
</gene>
<feature type="non-terminal residue" evidence="1">
    <location>
        <position position="1"/>
    </location>
</feature>
<accession>A0A9N9X855</accession>
<dbReference type="AlphaFoldDB" id="A0A9N9X855"/>
<protein>
    <submittedName>
        <fullName evidence="1">Uncharacterized protein</fullName>
    </submittedName>
</protein>
<evidence type="ECO:0000313" key="2">
    <source>
        <dbReference type="Proteomes" id="UP001153709"/>
    </source>
</evidence>
<organism evidence="1 2">
    <name type="scientific">Diabrotica balteata</name>
    <name type="common">Banded cucumber beetle</name>
    <dbReference type="NCBI Taxonomy" id="107213"/>
    <lineage>
        <taxon>Eukaryota</taxon>
        <taxon>Metazoa</taxon>
        <taxon>Ecdysozoa</taxon>
        <taxon>Arthropoda</taxon>
        <taxon>Hexapoda</taxon>
        <taxon>Insecta</taxon>
        <taxon>Pterygota</taxon>
        <taxon>Neoptera</taxon>
        <taxon>Endopterygota</taxon>
        <taxon>Coleoptera</taxon>
        <taxon>Polyphaga</taxon>
        <taxon>Cucujiformia</taxon>
        <taxon>Chrysomeloidea</taxon>
        <taxon>Chrysomelidae</taxon>
        <taxon>Galerucinae</taxon>
        <taxon>Diabroticina</taxon>
        <taxon>Diabroticites</taxon>
        <taxon>Diabrotica</taxon>
    </lineage>
</organism>
<sequence>WRATILSCINGYEKCNIVRSITINRL</sequence>
<proteinExistence type="predicted"/>
<reference evidence="1" key="1">
    <citation type="submission" date="2022-01" db="EMBL/GenBank/DDBJ databases">
        <authorList>
            <person name="King R."/>
        </authorList>
    </citation>
    <scope>NUCLEOTIDE SEQUENCE</scope>
</reference>
<keyword evidence="2" id="KW-1185">Reference proteome</keyword>
<dbReference type="EMBL" id="OU898285">
    <property type="protein sequence ID" value="CAG9828681.1"/>
    <property type="molecule type" value="Genomic_DNA"/>
</dbReference>
<dbReference type="Proteomes" id="UP001153709">
    <property type="component" value="Chromosome 10"/>
</dbReference>